<keyword evidence="10" id="KW-1185">Reference proteome</keyword>
<dbReference type="GO" id="GO:0016887">
    <property type="term" value="F:ATP hydrolysis activity"/>
    <property type="evidence" value="ECO:0007669"/>
    <property type="project" value="InterPro"/>
</dbReference>
<dbReference type="AlphaFoldDB" id="A0A0U2UEW5"/>
<dbReference type="InterPro" id="IPR050166">
    <property type="entry name" value="ABC_transporter_ATP-bind"/>
</dbReference>
<dbReference type="SUPFAM" id="SSF52540">
    <property type="entry name" value="P-loop containing nucleoside triphosphate hydrolases"/>
    <property type="match status" value="1"/>
</dbReference>
<comment type="subunit">
    <text evidence="5">The complex is composed of two ATP-binding proteins (OpuCA), two transmembrane proteins (OpuCB and OpuCD) and a solute-binding protein (OpuCC).</text>
</comment>
<dbReference type="Proteomes" id="UP000061660">
    <property type="component" value="Chromosome"/>
</dbReference>
<dbReference type="EC" id="7.6.2.9" evidence="6"/>
<protein>
    <recommendedName>
        <fullName evidence="7">Carnitine transport ATP-binding protein OpuCA</fullName>
        <ecNumber evidence="6">7.6.2.9</ecNumber>
    </recommendedName>
</protein>
<dbReference type="SMART" id="SM00382">
    <property type="entry name" value="AAA"/>
    <property type="match status" value="1"/>
</dbReference>
<dbReference type="PROSITE" id="PS00211">
    <property type="entry name" value="ABC_TRANSPORTER_1"/>
    <property type="match status" value="1"/>
</dbReference>
<dbReference type="PANTHER" id="PTHR42788">
    <property type="entry name" value="TAURINE IMPORT ATP-BINDING PROTEIN-RELATED"/>
    <property type="match status" value="1"/>
</dbReference>
<dbReference type="PROSITE" id="PS50893">
    <property type="entry name" value="ABC_TRANSPORTER_2"/>
    <property type="match status" value="1"/>
</dbReference>
<evidence type="ECO:0000256" key="6">
    <source>
        <dbReference type="ARBA" id="ARBA00066388"/>
    </source>
</evidence>
<feature type="domain" description="ABC transporter" evidence="8">
    <location>
        <begin position="13"/>
        <end position="240"/>
    </location>
</feature>
<gene>
    <name evidence="9" type="ORF">IJ22_00570</name>
</gene>
<dbReference type="GO" id="GO:0015418">
    <property type="term" value="F:ABC-type quaternary ammonium compound transporting activity"/>
    <property type="evidence" value="ECO:0007669"/>
    <property type="project" value="UniProtKB-EC"/>
</dbReference>
<reference evidence="10" key="1">
    <citation type="submission" date="2015-12" db="EMBL/GenBank/DDBJ databases">
        <title>Complete genome sequences of two moderately thermophilic Paenibacillus species.</title>
        <authorList>
            <person name="Butler R.III."/>
            <person name="Wang J."/>
            <person name="Stark B.C."/>
            <person name="Pombert J.-F."/>
        </authorList>
    </citation>
    <scope>NUCLEOTIDE SEQUENCE [LARGE SCALE GENOMIC DNA]</scope>
    <source>
        <strain evidence="10">32O-Y</strain>
    </source>
</reference>
<keyword evidence="1" id="KW-0813">Transport</keyword>
<evidence type="ECO:0000313" key="10">
    <source>
        <dbReference type="Proteomes" id="UP000061660"/>
    </source>
</evidence>
<evidence type="ECO:0000259" key="8">
    <source>
        <dbReference type="PROSITE" id="PS50893"/>
    </source>
</evidence>
<dbReference type="InterPro" id="IPR017871">
    <property type="entry name" value="ABC_transporter-like_CS"/>
</dbReference>
<dbReference type="InterPro" id="IPR003439">
    <property type="entry name" value="ABC_transporter-like_ATP-bd"/>
</dbReference>
<keyword evidence="3" id="KW-0067">ATP-binding</keyword>
<comment type="catalytic activity">
    <reaction evidence="4">
        <text>a quaternary ammonium(out) + ATP + H2O = a quaternary ammonium(in) + ADP + phosphate + H(+)</text>
        <dbReference type="Rhea" id="RHEA:11036"/>
        <dbReference type="ChEBI" id="CHEBI:15377"/>
        <dbReference type="ChEBI" id="CHEBI:15378"/>
        <dbReference type="ChEBI" id="CHEBI:30616"/>
        <dbReference type="ChEBI" id="CHEBI:35267"/>
        <dbReference type="ChEBI" id="CHEBI:43474"/>
        <dbReference type="ChEBI" id="CHEBI:456216"/>
        <dbReference type="EC" id="7.6.2.9"/>
    </reaction>
</comment>
<dbReference type="STRING" id="162209.IJ22_00570"/>
<dbReference type="Pfam" id="PF00005">
    <property type="entry name" value="ABC_tran"/>
    <property type="match status" value="1"/>
</dbReference>
<evidence type="ECO:0000256" key="7">
    <source>
        <dbReference type="ARBA" id="ARBA00070305"/>
    </source>
</evidence>
<dbReference type="PANTHER" id="PTHR42788:SF13">
    <property type="entry name" value="ALIPHATIC SULFONATES IMPORT ATP-BINDING PROTEIN SSUB"/>
    <property type="match status" value="1"/>
</dbReference>
<dbReference type="InterPro" id="IPR027417">
    <property type="entry name" value="P-loop_NTPase"/>
</dbReference>
<reference evidence="9 10" key="2">
    <citation type="journal article" date="2016" name="Genome Announc.">
        <title>Complete Genome Sequences of Two Interactive Moderate Thermophiles, Paenibacillus napthalenovorans 32O-Y and Paenibacillus sp. 32O-W.</title>
        <authorList>
            <person name="Butler R.R.III."/>
            <person name="Wang J."/>
            <person name="Stark B.C."/>
            <person name="Pombert J.F."/>
        </authorList>
    </citation>
    <scope>NUCLEOTIDE SEQUENCE [LARGE SCALE GENOMIC DNA]</scope>
    <source>
        <strain evidence="9 10">32O-Y</strain>
    </source>
</reference>
<dbReference type="CDD" id="cd03293">
    <property type="entry name" value="ABC_NrtD_SsuB_transporters"/>
    <property type="match status" value="1"/>
</dbReference>
<dbReference type="GO" id="GO:0005524">
    <property type="term" value="F:ATP binding"/>
    <property type="evidence" value="ECO:0007669"/>
    <property type="project" value="UniProtKB-KW"/>
</dbReference>
<organism evidence="9 10">
    <name type="scientific">Paenibacillus naphthalenovorans</name>
    <dbReference type="NCBI Taxonomy" id="162209"/>
    <lineage>
        <taxon>Bacteria</taxon>
        <taxon>Bacillati</taxon>
        <taxon>Bacillota</taxon>
        <taxon>Bacilli</taxon>
        <taxon>Bacillales</taxon>
        <taxon>Paenibacillaceae</taxon>
        <taxon>Paenibacillus</taxon>
    </lineage>
</organism>
<evidence type="ECO:0000256" key="4">
    <source>
        <dbReference type="ARBA" id="ARBA00052482"/>
    </source>
</evidence>
<name>A0A0U2UEW5_9BACL</name>
<dbReference type="InterPro" id="IPR003593">
    <property type="entry name" value="AAA+_ATPase"/>
</dbReference>
<dbReference type="EMBL" id="CP013652">
    <property type="protein sequence ID" value="ALS20449.1"/>
    <property type="molecule type" value="Genomic_DNA"/>
</dbReference>
<evidence type="ECO:0000256" key="3">
    <source>
        <dbReference type="ARBA" id="ARBA00022840"/>
    </source>
</evidence>
<sequence>MNYNIKEVRGLQLAVQNVEKGYEGRRVLKNVTFDVDSHEFICILGHSGCGKSTLLNLIAGFLQPDSGSVTVNGVPVKGPSKSRGVVFQDHALFPWYKVIDNIAFGPEVQGKSKAEAMEIAHKYLKLVGLEDYAEHLPDQLSGGMKQRVGIARALASGPDILLMDEPFGALDVLTREMMQKELLRIWLELRPSVLFITHSLSEAVYLADRIMVMKDGDVAGEFRVTMDRPRSNQHPEFIGLMREIQKLLTDE</sequence>
<evidence type="ECO:0000256" key="1">
    <source>
        <dbReference type="ARBA" id="ARBA00022448"/>
    </source>
</evidence>
<dbReference type="PATRIC" id="fig|162209.4.peg.53"/>
<dbReference type="KEGG" id="pnp:IJ22_00570"/>
<dbReference type="Gene3D" id="3.40.50.300">
    <property type="entry name" value="P-loop containing nucleotide triphosphate hydrolases"/>
    <property type="match status" value="1"/>
</dbReference>
<evidence type="ECO:0000313" key="9">
    <source>
        <dbReference type="EMBL" id="ALS20449.1"/>
    </source>
</evidence>
<keyword evidence="2" id="KW-0547">Nucleotide-binding</keyword>
<dbReference type="FunFam" id="3.40.50.300:FF:000425">
    <property type="entry name" value="Probable ABC transporter, ATP-binding subunit"/>
    <property type="match status" value="1"/>
</dbReference>
<evidence type="ECO:0000256" key="2">
    <source>
        <dbReference type="ARBA" id="ARBA00022741"/>
    </source>
</evidence>
<accession>A0A0U2UEW5</accession>
<evidence type="ECO:0000256" key="5">
    <source>
        <dbReference type="ARBA" id="ARBA00063934"/>
    </source>
</evidence>
<proteinExistence type="predicted"/>